<feature type="compositionally biased region" description="Basic and acidic residues" evidence="6">
    <location>
        <begin position="548"/>
        <end position="568"/>
    </location>
</feature>
<evidence type="ECO:0000313" key="10">
    <source>
        <dbReference type="EMBL" id="RUL88378.1"/>
    </source>
</evidence>
<dbReference type="GO" id="GO:0012505">
    <property type="term" value="C:endomembrane system"/>
    <property type="evidence" value="ECO:0007669"/>
    <property type="project" value="UniProtKB-SubCell"/>
</dbReference>
<dbReference type="NCBIfam" id="TIGR01974">
    <property type="entry name" value="NDH_I_L"/>
    <property type="match status" value="1"/>
</dbReference>
<comment type="caution">
    <text evidence="10">The sequence shown here is derived from an EMBL/GenBank/DDBJ whole genome shotgun (WGS) entry which is preliminary data.</text>
</comment>
<keyword evidence="11" id="KW-1185">Reference proteome</keyword>
<feature type="transmembrane region" description="Helical" evidence="7">
    <location>
        <begin position="38"/>
        <end position="56"/>
    </location>
</feature>
<feature type="transmembrane region" description="Helical" evidence="7">
    <location>
        <begin position="237"/>
        <end position="260"/>
    </location>
</feature>
<sequence>MAESLIRNVWLIPLLPLLGGLIAILGGRRLNGWNHIPVVAGIGLSFLLSAIILLGMEGAHETEAYSWIGIAPTSSAADPSSGPNGWSLVVPVEFRVDGLTIMMLTMVTFVAALVAVFAAGYMVGDPGYPRFFFVFGLFVFSMTGLVSSSNFLLTYAFWEGVGVCSYLLIGFWYAKPAAAEAAKKAFLVNRVGDFGFAIALFLLWTYAPNHDLSYANILTIETRDALANTELLFGQSALFWIVALLFWGATAKSAQIPLYVWLPDAMEGPTPVSALIHAATMVTAGVYLLARTSLLLAAEPALQMVVAVIGCATALLAALIALTQTDLKRVLAYSTVSQIGFMFMGIGAGVGHIAQFAIIGALFHLFTHAFFKALLFLGSGSVMHAMGGVIDMRRFSGLRHRMPYTCWTFAIGALALCGLPPFAGFWSKDEILASLKAAGHDEHVASGGVYTGIYWVATFTALLTAFYTGRAFFLTFFGPEKLPSPDDPEALGADDHHGAHASSDHAALGVDTPAPDSPELSRYEAAMGSHRPEVGSHAPGASATPHEPASHGHGHDDGHHGHDSHFGHESPPIMTVPLMVLAAGAVLVGILFGPPTHWFGHLIEETPSFELLGHGEHAFDWGTAVSGTLAGLIGLGLAALMYARRTEIPARISALVPPLAKASWNKFYVDEIYALLIVTPTRLVATACRYFDVYVVDGLVRLVAFVPRLIGGDALRPIQNGLIQSYAVMTAMGVALLLIVLMFVG</sequence>
<proteinExistence type="predicted"/>
<feature type="transmembrane region" description="Helical" evidence="7">
    <location>
        <begin position="621"/>
        <end position="643"/>
    </location>
</feature>
<organism evidence="10 11">
    <name type="scientific">Tautonia sociabilis</name>
    <dbReference type="NCBI Taxonomy" id="2080755"/>
    <lineage>
        <taxon>Bacteria</taxon>
        <taxon>Pseudomonadati</taxon>
        <taxon>Planctomycetota</taxon>
        <taxon>Planctomycetia</taxon>
        <taxon>Isosphaerales</taxon>
        <taxon>Isosphaeraceae</taxon>
        <taxon>Tautonia</taxon>
    </lineage>
</organism>
<dbReference type="AlphaFoldDB" id="A0A432MMU0"/>
<feature type="transmembrane region" description="Helical" evidence="7">
    <location>
        <begin position="404"/>
        <end position="426"/>
    </location>
</feature>
<feature type="transmembrane region" description="Helical" evidence="7">
    <location>
        <begin position="453"/>
        <end position="473"/>
    </location>
</feature>
<dbReference type="GO" id="GO:0016020">
    <property type="term" value="C:membrane"/>
    <property type="evidence" value="ECO:0007669"/>
    <property type="project" value="UniProtKB-SubCell"/>
</dbReference>
<feature type="region of interest" description="Disordered" evidence="6">
    <location>
        <begin position="485"/>
        <end position="569"/>
    </location>
</feature>
<evidence type="ECO:0000259" key="8">
    <source>
        <dbReference type="Pfam" id="PF00361"/>
    </source>
</evidence>
<feature type="compositionally biased region" description="Low complexity" evidence="6">
    <location>
        <begin position="500"/>
        <end position="509"/>
    </location>
</feature>
<dbReference type="Proteomes" id="UP000280296">
    <property type="component" value="Unassembled WGS sequence"/>
</dbReference>
<evidence type="ECO:0000256" key="4">
    <source>
        <dbReference type="ARBA" id="ARBA00023136"/>
    </source>
</evidence>
<evidence type="ECO:0000256" key="1">
    <source>
        <dbReference type="ARBA" id="ARBA00004127"/>
    </source>
</evidence>
<dbReference type="RefSeq" id="WP_126724705.1">
    <property type="nucleotide sequence ID" value="NZ_RYZH01000011.1"/>
</dbReference>
<feature type="domain" description="NADH:quinone oxidoreductase/Mrp antiporter transmembrane" evidence="8">
    <location>
        <begin position="148"/>
        <end position="446"/>
    </location>
</feature>
<reference evidence="10 11" key="1">
    <citation type="submission" date="2018-12" db="EMBL/GenBank/DDBJ databases">
        <authorList>
            <person name="Toschakov S.V."/>
        </authorList>
    </citation>
    <scope>NUCLEOTIDE SEQUENCE [LARGE SCALE GENOMIC DNA]</scope>
    <source>
        <strain evidence="10 11">GM2012</strain>
    </source>
</reference>
<dbReference type="InterPro" id="IPR001750">
    <property type="entry name" value="ND/Mrp_TM"/>
</dbReference>
<feature type="transmembrane region" description="Helical" evidence="7">
    <location>
        <begin position="302"/>
        <end position="322"/>
    </location>
</feature>
<gene>
    <name evidence="10" type="ORF">TsocGM_07590</name>
</gene>
<dbReference type="EMBL" id="RYZH01000011">
    <property type="protein sequence ID" value="RUL88378.1"/>
    <property type="molecule type" value="Genomic_DNA"/>
</dbReference>
<name>A0A432MMU0_9BACT</name>
<feature type="transmembrane region" description="Helical" evidence="7">
    <location>
        <begin position="726"/>
        <end position="744"/>
    </location>
</feature>
<feature type="transmembrane region" description="Helical" evidence="7">
    <location>
        <begin position="343"/>
        <end position="363"/>
    </location>
</feature>
<feature type="transmembrane region" description="Helical" evidence="7">
    <location>
        <begin position="131"/>
        <end position="149"/>
    </location>
</feature>
<dbReference type="GO" id="GO:0003954">
    <property type="term" value="F:NADH dehydrogenase activity"/>
    <property type="evidence" value="ECO:0007669"/>
    <property type="project" value="TreeGrafter"/>
</dbReference>
<feature type="domain" description="NADH-Ubiquinone oxidoreductase (complex I) chain 5 N-terminal" evidence="9">
    <location>
        <begin position="88"/>
        <end position="132"/>
    </location>
</feature>
<evidence type="ECO:0000313" key="11">
    <source>
        <dbReference type="Proteomes" id="UP000280296"/>
    </source>
</evidence>
<dbReference type="PRINTS" id="PR01434">
    <property type="entry name" value="NADHDHGNASE5"/>
</dbReference>
<keyword evidence="2 5" id="KW-0812">Transmembrane</keyword>
<dbReference type="Pfam" id="PF00662">
    <property type="entry name" value="Proton_antipo_N"/>
    <property type="match status" value="1"/>
</dbReference>
<dbReference type="GO" id="GO:0015990">
    <property type="term" value="P:electron transport coupled proton transport"/>
    <property type="evidence" value="ECO:0007669"/>
    <property type="project" value="TreeGrafter"/>
</dbReference>
<feature type="transmembrane region" description="Helical" evidence="7">
    <location>
        <begin position="186"/>
        <end position="207"/>
    </location>
</feature>
<dbReference type="GO" id="GO:0008137">
    <property type="term" value="F:NADH dehydrogenase (ubiquinone) activity"/>
    <property type="evidence" value="ECO:0007669"/>
    <property type="project" value="InterPro"/>
</dbReference>
<dbReference type="InterPro" id="IPR018393">
    <property type="entry name" value="NADHpl_OxRdtase_5_subgr"/>
</dbReference>
<feature type="transmembrane region" description="Helical" evidence="7">
    <location>
        <begin position="369"/>
        <end position="392"/>
    </location>
</feature>
<dbReference type="OrthoDB" id="9807568at2"/>
<feature type="transmembrane region" description="Helical" evidence="7">
    <location>
        <begin position="101"/>
        <end position="124"/>
    </location>
</feature>
<dbReference type="PANTHER" id="PTHR42829">
    <property type="entry name" value="NADH-UBIQUINONE OXIDOREDUCTASE CHAIN 5"/>
    <property type="match status" value="1"/>
</dbReference>
<evidence type="ECO:0000259" key="9">
    <source>
        <dbReference type="Pfam" id="PF00662"/>
    </source>
</evidence>
<feature type="transmembrane region" description="Helical" evidence="7">
    <location>
        <begin position="573"/>
        <end position="592"/>
    </location>
</feature>
<feature type="transmembrane region" description="Helical" evidence="7">
    <location>
        <begin position="272"/>
        <end position="290"/>
    </location>
</feature>
<dbReference type="Pfam" id="PF00361">
    <property type="entry name" value="Proton_antipo_M"/>
    <property type="match status" value="1"/>
</dbReference>
<evidence type="ECO:0000256" key="6">
    <source>
        <dbReference type="SAM" id="MobiDB-lite"/>
    </source>
</evidence>
<evidence type="ECO:0000256" key="7">
    <source>
        <dbReference type="SAM" id="Phobius"/>
    </source>
</evidence>
<accession>A0A432MMU0</accession>
<comment type="subcellular location">
    <subcellularLocation>
        <location evidence="1">Endomembrane system</location>
        <topology evidence="1">Multi-pass membrane protein</topology>
    </subcellularLocation>
    <subcellularLocation>
        <location evidence="5">Membrane</location>
        <topology evidence="5">Multi-pass membrane protein</topology>
    </subcellularLocation>
</comment>
<dbReference type="PANTHER" id="PTHR42829:SF2">
    <property type="entry name" value="NADH-UBIQUINONE OXIDOREDUCTASE CHAIN 5"/>
    <property type="match status" value="1"/>
</dbReference>
<dbReference type="InterPro" id="IPR001516">
    <property type="entry name" value="Proton_antipo_N"/>
</dbReference>
<protein>
    <submittedName>
        <fullName evidence="10">NADH-quinone oxidoreductase subunit L</fullName>
        <ecNumber evidence="10">1.6.5.3</ecNumber>
    </submittedName>
</protein>
<dbReference type="Gene3D" id="1.20.5.2700">
    <property type="match status" value="1"/>
</dbReference>
<dbReference type="PRINTS" id="PR01435">
    <property type="entry name" value="NPOXDRDTASE5"/>
</dbReference>
<dbReference type="InterPro" id="IPR003945">
    <property type="entry name" value="NU5C-like"/>
</dbReference>
<reference evidence="10 11" key="2">
    <citation type="submission" date="2019-01" db="EMBL/GenBank/DDBJ databases">
        <title>Tautonia sociabilis, a novel thermotolerant planctomycete of Isosphaeraceae family, isolated from a 4000 m deep subterranean habitat.</title>
        <authorList>
            <person name="Kovaleva O.L."/>
            <person name="Elcheninov A.G."/>
            <person name="Van Heerden E."/>
            <person name="Toshchakov S.V."/>
            <person name="Novikov A."/>
            <person name="Bonch-Osmolovskaya E.A."/>
            <person name="Kublanov I.V."/>
        </authorList>
    </citation>
    <scope>NUCLEOTIDE SEQUENCE [LARGE SCALE GENOMIC DNA]</scope>
    <source>
        <strain evidence="10 11">GM2012</strain>
    </source>
</reference>
<feature type="transmembrane region" description="Helical" evidence="7">
    <location>
        <begin position="155"/>
        <end position="174"/>
    </location>
</feature>
<keyword evidence="4 7" id="KW-0472">Membrane</keyword>
<evidence type="ECO:0000256" key="2">
    <source>
        <dbReference type="ARBA" id="ARBA00022692"/>
    </source>
</evidence>
<dbReference type="EC" id="1.6.5.3" evidence="10"/>
<dbReference type="NCBIfam" id="NF005141">
    <property type="entry name" value="PRK06590.1"/>
    <property type="match status" value="1"/>
</dbReference>
<feature type="transmembrane region" description="Helical" evidence="7">
    <location>
        <begin position="6"/>
        <end position="26"/>
    </location>
</feature>
<dbReference type="GO" id="GO:0042773">
    <property type="term" value="P:ATP synthesis coupled electron transport"/>
    <property type="evidence" value="ECO:0007669"/>
    <property type="project" value="InterPro"/>
</dbReference>
<evidence type="ECO:0000256" key="5">
    <source>
        <dbReference type="RuleBase" id="RU000320"/>
    </source>
</evidence>
<evidence type="ECO:0000256" key="3">
    <source>
        <dbReference type="ARBA" id="ARBA00022989"/>
    </source>
</evidence>
<keyword evidence="3 7" id="KW-1133">Transmembrane helix</keyword>
<keyword evidence="10" id="KW-0560">Oxidoreductase</keyword>